<dbReference type="PANTHER" id="PTHR38731:SF1">
    <property type="entry name" value="FECR PROTEIN DOMAIN-CONTAINING PROTEIN"/>
    <property type="match status" value="1"/>
</dbReference>
<gene>
    <name evidence="2" type="ordered locus">NE2076</name>
</gene>
<dbReference type="CDD" id="cd00118">
    <property type="entry name" value="LysM"/>
    <property type="match status" value="1"/>
</dbReference>
<dbReference type="KEGG" id="neu:NE2076"/>
<dbReference type="HOGENOM" id="CLU_036396_1_0_4"/>
<dbReference type="Gene3D" id="2.60.120.1440">
    <property type="match status" value="1"/>
</dbReference>
<dbReference type="Proteomes" id="UP000001416">
    <property type="component" value="Chromosome"/>
</dbReference>
<keyword evidence="3" id="KW-1185">Reference proteome</keyword>
<evidence type="ECO:0000259" key="1">
    <source>
        <dbReference type="PROSITE" id="PS51782"/>
    </source>
</evidence>
<evidence type="ECO:0000313" key="2">
    <source>
        <dbReference type="EMBL" id="CAD85987.1"/>
    </source>
</evidence>
<dbReference type="PROSITE" id="PS51782">
    <property type="entry name" value="LYSM"/>
    <property type="match status" value="1"/>
</dbReference>
<dbReference type="InterPro" id="IPR018392">
    <property type="entry name" value="LysM"/>
</dbReference>
<dbReference type="InterPro" id="IPR013783">
    <property type="entry name" value="Ig-like_fold"/>
</dbReference>
<name>Q82T53_NITEU</name>
<accession>Q82T53</accession>
<dbReference type="SMART" id="SM00257">
    <property type="entry name" value="LysM"/>
    <property type="match status" value="1"/>
</dbReference>
<dbReference type="InterPro" id="IPR006860">
    <property type="entry name" value="FecR"/>
</dbReference>
<dbReference type="Pfam" id="PF01476">
    <property type="entry name" value="LysM"/>
    <property type="match status" value="1"/>
</dbReference>
<dbReference type="STRING" id="228410.NE2076"/>
<dbReference type="eggNOG" id="COG1652">
    <property type="taxonomic scope" value="Bacteria"/>
</dbReference>
<dbReference type="Gene3D" id="3.10.350.10">
    <property type="entry name" value="LysM domain"/>
    <property type="match status" value="1"/>
</dbReference>
<dbReference type="eggNOG" id="COG4254">
    <property type="taxonomic scope" value="Bacteria"/>
</dbReference>
<proteinExistence type="predicted"/>
<dbReference type="SUPFAM" id="SSF54106">
    <property type="entry name" value="LysM domain"/>
    <property type="match status" value="1"/>
</dbReference>
<dbReference type="InterPro" id="IPR016930">
    <property type="entry name" value="UCP029644"/>
</dbReference>
<evidence type="ECO:0000313" key="3">
    <source>
        <dbReference type="Proteomes" id="UP000001416"/>
    </source>
</evidence>
<dbReference type="PIRSF" id="PIRSF029644">
    <property type="entry name" value="UCP029644"/>
    <property type="match status" value="1"/>
</dbReference>
<dbReference type="Pfam" id="PF04773">
    <property type="entry name" value="FecR"/>
    <property type="match status" value="1"/>
</dbReference>
<protein>
    <submittedName>
        <fullName evidence="2">LysM motif</fullName>
    </submittedName>
</protein>
<feature type="domain" description="LysM" evidence="1">
    <location>
        <begin position="95"/>
        <end position="142"/>
    </location>
</feature>
<reference evidence="2 3" key="1">
    <citation type="journal article" date="2003" name="J. Bacteriol.">
        <title>Complete genome sequence of the ammonia-oxidizing bacterium and obligate chemolithoautotroph Nitrosomonas europaea.</title>
        <authorList>
            <person name="Chain P."/>
            <person name="Lamerdin J."/>
            <person name="Larimer F."/>
            <person name="Regala W."/>
            <person name="Land M."/>
            <person name="Hauser L."/>
            <person name="Hooper A."/>
            <person name="Klotz M."/>
            <person name="Norton J."/>
            <person name="Sayavedra-Soto L."/>
            <person name="Arciero D."/>
            <person name="Hommes N."/>
            <person name="Whittaker M."/>
            <person name="Arp D."/>
        </authorList>
    </citation>
    <scope>NUCLEOTIDE SEQUENCE [LARGE SCALE GENOMIC DNA]</scope>
    <source>
        <strain evidence="3">ATCC 19718 / CIP 103999 / KCTC 2705 / NBRC 14298</strain>
    </source>
</reference>
<dbReference type="PANTHER" id="PTHR38731">
    <property type="entry name" value="LIPL45-RELATED LIPOPROTEIN-RELATED"/>
    <property type="match status" value="1"/>
</dbReference>
<dbReference type="EMBL" id="AL954747">
    <property type="protein sequence ID" value="CAD85987.1"/>
    <property type="molecule type" value="Genomic_DNA"/>
</dbReference>
<dbReference type="Gene3D" id="2.60.40.10">
    <property type="entry name" value="Immunoglobulins"/>
    <property type="match status" value="3"/>
</dbReference>
<dbReference type="InterPro" id="IPR036779">
    <property type="entry name" value="LysM_dom_sf"/>
</dbReference>
<dbReference type="AlphaFoldDB" id="Q82T53"/>
<sequence>MISLNFSVVAKLLLQALQGLIKGLFFPIQWKHIFILNNQIFFSSIRYYGICLFFQYDGLSIRSSYQVCDKTIYWLLPVYALFLLIGSDGVRAEDWLYTIRSGDNLWNVAERHLVSMKYVPRLQQLNRIHDPHHIPPGKVIRIPVEWATRRPGDAEIVDCYGTATLRRAASAEILPVTEKLRVAIGDEISTGPDSQVTLEFRDRSRLRVESESKIRLKQAEVLGQDGVVMTEVELESGRTVNIAPHGSEPATRFRIRTPAAVSSVRGTRFRVGADKQDGTTRSEVLEGLLEVSAQGRNVQVREGYGTVTRPDQSPVSPVELLPGPDFSATPDLYERVPLIISLKPLAGARSYRVQIALDPEFRQISTDLVAMNLPLRGRELADGDYWLRVRGQDVSGLEGKDGVKKIRVHARPEPPFIMAPQSGARVGDNRPVFEWATRPDIKRYLIEVDRTADFRESRKYESDSPEGYFMLSEPLTPGEYWWRIAAESEIIGVGPYSDSVSFKVPVPGPELDSVEIEREEIRFAWPAGETGEQFQFQMARDSGFDNIISDVLVSEPRVVIPNSGGGRYYLRIKPIRADGEEGVFGPVQSFEIPYRFPFFLPFLGFM</sequence>
<organism evidence="2 3">
    <name type="scientific">Nitrosomonas europaea (strain ATCC 19718 / CIP 103999 / KCTC 2705 / NBRC 14298)</name>
    <dbReference type="NCBI Taxonomy" id="228410"/>
    <lineage>
        <taxon>Bacteria</taxon>
        <taxon>Pseudomonadati</taxon>
        <taxon>Pseudomonadota</taxon>
        <taxon>Betaproteobacteria</taxon>
        <taxon>Nitrosomonadales</taxon>
        <taxon>Nitrosomonadaceae</taxon>
        <taxon>Nitrosomonas</taxon>
    </lineage>
</organism>